<dbReference type="EMBL" id="MU006777">
    <property type="protein sequence ID" value="KAF2645950.1"/>
    <property type="molecule type" value="Genomic_DNA"/>
</dbReference>
<evidence type="ECO:0008006" key="3">
    <source>
        <dbReference type="Google" id="ProtNLM"/>
    </source>
</evidence>
<protein>
    <recommendedName>
        <fullName evidence="3">F-box domain-containing protein</fullName>
    </recommendedName>
</protein>
<gene>
    <name evidence="1" type="ORF">P280DRAFT_465693</name>
</gene>
<dbReference type="Proteomes" id="UP000799753">
    <property type="component" value="Unassembled WGS sequence"/>
</dbReference>
<dbReference type="AlphaFoldDB" id="A0A6A6SEJ0"/>
<name>A0A6A6SEJ0_9PLEO</name>
<dbReference type="OrthoDB" id="3784170at2759"/>
<evidence type="ECO:0000313" key="1">
    <source>
        <dbReference type="EMBL" id="KAF2645950.1"/>
    </source>
</evidence>
<keyword evidence="2" id="KW-1185">Reference proteome</keyword>
<reference evidence="1" key="1">
    <citation type="journal article" date="2020" name="Stud. Mycol.">
        <title>101 Dothideomycetes genomes: a test case for predicting lifestyles and emergence of pathogens.</title>
        <authorList>
            <person name="Haridas S."/>
            <person name="Albert R."/>
            <person name="Binder M."/>
            <person name="Bloem J."/>
            <person name="Labutti K."/>
            <person name="Salamov A."/>
            <person name="Andreopoulos B."/>
            <person name="Baker S."/>
            <person name="Barry K."/>
            <person name="Bills G."/>
            <person name="Bluhm B."/>
            <person name="Cannon C."/>
            <person name="Castanera R."/>
            <person name="Culley D."/>
            <person name="Daum C."/>
            <person name="Ezra D."/>
            <person name="Gonzalez J."/>
            <person name="Henrissat B."/>
            <person name="Kuo A."/>
            <person name="Liang C."/>
            <person name="Lipzen A."/>
            <person name="Lutzoni F."/>
            <person name="Magnuson J."/>
            <person name="Mondo S."/>
            <person name="Nolan M."/>
            <person name="Ohm R."/>
            <person name="Pangilinan J."/>
            <person name="Park H.-J."/>
            <person name="Ramirez L."/>
            <person name="Alfaro M."/>
            <person name="Sun H."/>
            <person name="Tritt A."/>
            <person name="Yoshinaga Y."/>
            <person name="Zwiers L.-H."/>
            <person name="Turgeon B."/>
            <person name="Goodwin S."/>
            <person name="Spatafora J."/>
            <person name="Crous P."/>
            <person name="Grigoriev I."/>
        </authorList>
    </citation>
    <scope>NUCLEOTIDE SEQUENCE</scope>
    <source>
        <strain evidence="1">CBS 473.64</strain>
    </source>
</reference>
<accession>A0A6A6SEJ0</accession>
<proteinExistence type="predicted"/>
<sequence>MCLVNDQFFLESLPMVLRHVDLIVEESYTAYNLLFFLQATKMFSYISSLRFITSEALPPLSAGTALIKECVNLREVWLSFMGQELFKKDALSVKKFGKKEFVENYAIRELLSLRQIKKVTLFVIRDFQCSVLDDVTVAWEMGPWLKKKFHRRGVDVEVVSFFFLCHASKQRQALSNQSVKMLLKIYYCTVP</sequence>
<organism evidence="1 2">
    <name type="scientific">Massarina eburnea CBS 473.64</name>
    <dbReference type="NCBI Taxonomy" id="1395130"/>
    <lineage>
        <taxon>Eukaryota</taxon>
        <taxon>Fungi</taxon>
        <taxon>Dikarya</taxon>
        <taxon>Ascomycota</taxon>
        <taxon>Pezizomycotina</taxon>
        <taxon>Dothideomycetes</taxon>
        <taxon>Pleosporomycetidae</taxon>
        <taxon>Pleosporales</taxon>
        <taxon>Massarineae</taxon>
        <taxon>Massarinaceae</taxon>
        <taxon>Massarina</taxon>
    </lineage>
</organism>
<evidence type="ECO:0000313" key="2">
    <source>
        <dbReference type="Proteomes" id="UP000799753"/>
    </source>
</evidence>